<feature type="transmembrane region" description="Helical" evidence="1">
    <location>
        <begin position="53"/>
        <end position="72"/>
    </location>
</feature>
<evidence type="ECO:0000313" key="2">
    <source>
        <dbReference type="EMBL" id="QHT85671.1"/>
    </source>
</evidence>
<dbReference type="AlphaFoldDB" id="A0A6C0HY24"/>
<evidence type="ECO:0000256" key="1">
    <source>
        <dbReference type="SAM" id="Phobius"/>
    </source>
</evidence>
<sequence length="83" mass="9658">MPCISSYFSQYKDIIGKPGEGAHSYRLFDISIVDVAVVLLAGFAISYYWGFELWKVLAILFISGIFFHRLFCVRSRIDRWLFP</sequence>
<keyword evidence="1" id="KW-0812">Transmembrane</keyword>
<keyword evidence="1" id="KW-0472">Membrane</keyword>
<feature type="transmembrane region" description="Helical" evidence="1">
    <location>
        <begin position="27"/>
        <end position="47"/>
    </location>
</feature>
<keyword evidence="1" id="KW-1133">Transmembrane helix</keyword>
<protein>
    <submittedName>
        <fullName evidence="2">Uncharacterized protein</fullName>
    </submittedName>
</protein>
<dbReference type="EMBL" id="MN740043">
    <property type="protein sequence ID" value="QHT85671.1"/>
    <property type="molecule type" value="Genomic_DNA"/>
</dbReference>
<accession>A0A6C0HY24</accession>
<name>A0A6C0HY24_9ZZZZ</name>
<reference evidence="2" key="1">
    <citation type="journal article" date="2020" name="Nature">
        <title>Giant virus diversity and host interactions through global metagenomics.</title>
        <authorList>
            <person name="Schulz F."/>
            <person name="Roux S."/>
            <person name="Paez-Espino D."/>
            <person name="Jungbluth S."/>
            <person name="Walsh D.A."/>
            <person name="Denef V.J."/>
            <person name="McMahon K.D."/>
            <person name="Konstantinidis K.T."/>
            <person name="Eloe-Fadrosh E.A."/>
            <person name="Kyrpides N.C."/>
            <person name="Woyke T."/>
        </authorList>
    </citation>
    <scope>NUCLEOTIDE SEQUENCE</scope>
    <source>
        <strain evidence="2">GVMAG-M-3300023184-182</strain>
    </source>
</reference>
<proteinExistence type="predicted"/>
<organism evidence="2">
    <name type="scientific">viral metagenome</name>
    <dbReference type="NCBI Taxonomy" id="1070528"/>
    <lineage>
        <taxon>unclassified sequences</taxon>
        <taxon>metagenomes</taxon>
        <taxon>organismal metagenomes</taxon>
    </lineage>
</organism>